<dbReference type="AlphaFoldDB" id="A0A382JQ32"/>
<gene>
    <name evidence="2" type="ORF">METZ01_LOCUS267448</name>
</gene>
<feature type="region of interest" description="Disordered" evidence="1">
    <location>
        <begin position="17"/>
        <end position="90"/>
    </location>
</feature>
<feature type="compositionally biased region" description="Basic and acidic residues" evidence="1">
    <location>
        <begin position="17"/>
        <end position="33"/>
    </location>
</feature>
<protein>
    <submittedName>
        <fullName evidence="2">Uncharacterized protein</fullName>
    </submittedName>
</protein>
<name>A0A382JQ32_9ZZZZ</name>
<organism evidence="2">
    <name type="scientific">marine metagenome</name>
    <dbReference type="NCBI Taxonomy" id="408172"/>
    <lineage>
        <taxon>unclassified sequences</taxon>
        <taxon>metagenomes</taxon>
        <taxon>ecological metagenomes</taxon>
    </lineage>
</organism>
<evidence type="ECO:0000256" key="1">
    <source>
        <dbReference type="SAM" id="MobiDB-lite"/>
    </source>
</evidence>
<evidence type="ECO:0000313" key="2">
    <source>
        <dbReference type="EMBL" id="SVC14594.1"/>
    </source>
</evidence>
<sequence length="160" mass="18678">SRRSAFAAHLAFVLRRSANETHRRHPAHCERPSGGRGVARGQASRRKSKRRIHPRRVQRPQTRGAHHRRVQNMAGRRRAHRAQAHNGRRGLRSVWAHDAQDSGFYVPPRRSFPRRRKTCPIPRPTVALTALRPIRARHRLFENRRHCDDCCRAGVSWEKI</sequence>
<feature type="non-terminal residue" evidence="2">
    <location>
        <position position="160"/>
    </location>
</feature>
<dbReference type="EMBL" id="UINC01075928">
    <property type="protein sequence ID" value="SVC14594.1"/>
    <property type="molecule type" value="Genomic_DNA"/>
</dbReference>
<accession>A0A382JQ32</accession>
<proteinExistence type="predicted"/>
<feature type="non-terminal residue" evidence="2">
    <location>
        <position position="1"/>
    </location>
</feature>
<feature type="compositionally biased region" description="Basic residues" evidence="1">
    <location>
        <begin position="43"/>
        <end position="90"/>
    </location>
</feature>
<reference evidence="2" key="1">
    <citation type="submission" date="2018-05" db="EMBL/GenBank/DDBJ databases">
        <authorList>
            <person name="Lanie J.A."/>
            <person name="Ng W.-L."/>
            <person name="Kazmierczak K.M."/>
            <person name="Andrzejewski T.M."/>
            <person name="Davidsen T.M."/>
            <person name="Wayne K.J."/>
            <person name="Tettelin H."/>
            <person name="Glass J.I."/>
            <person name="Rusch D."/>
            <person name="Podicherti R."/>
            <person name="Tsui H.-C.T."/>
            <person name="Winkler M.E."/>
        </authorList>
    </citation>
    <scope>NUCLEOTIDE SEQUENCE</scope>
</reference>